<dbReference type="Proteomes" id="UP000559027">
    <property type="component" value="Unassembled WGS sequence"/>
</dbReference>
<protein>
    <submittedName>
        <fullName evidence="1">Uncharacterized protein</fullName>
    </submittedName>
</protein>
<organism evidence="1 2">
    <name type="scientific">Leucocoprinus leucothites</name>
    <dbReference type="NCBI Taxonomy" id="201217"/>
    <lineage>
        <taxon>Eukaryota</taxon>
        <taxon>Fungi</taxon>
        <taxon>Dikarya</taxon>
        <taxon>Basidiomycota</taxon>
        <taxon>Agaricomycotina</taxon>
        <taxon>Agaricomycetes</taxon>
        <taxon>Agaricomycetidae</taxon>
        <taxon>Agaricales</taxon>
        <taxon>Agaricineae</taxon>
        <taxon>Agaricaceae</taxon>
        <taxon>Leucocoprinus</taxon>
    </lineage>
</organism>
<evidence type="ECO:0000313" key="2">
    <source>
        <dbReference type="Proteomes" id="UP000559027"/>
    </source>
</evidence>
<dbReference type="AlphaFoldDB" id="A0A8H5G1S6"/>
<name>A0A8H5G1S6_9AGAR</name>
<comment type="caution">
    <text evidence="1">The sequence shown here is derived from an EMBL/GenBank/DDBJ whole genome shotgun (WGS) entry which is preliminary data.</text>
</comment>
<proteinExistence type="predicted"/>
<accession>A0A8H5G1S6</accession>
<dbReference type="EMBL" id="JAACJO010000006">
    <property type="protein sequence ID" value="KAF5356772.1"/>
    <property type="molecule type" value="Genomic_DNA"/>
</dbReference>
<reference evidence="1 2" key="1">
    <citation type="journal article" date="2020" name="ISME J.">
        <title>Uncovering the hidden diversity of litter-decomposition mechanisms in mushroom-forming fungi.</title>
        <authorList>
            <person name="Floudas D."/>
            <person name="Bentzer J."/>
            <person name="Ahren D."/>
            <person name="Johansson T."/>
            <person name="Persson P."/>
            <person name="Tunlid A."/>
        </authorList>
    </citation>
    <scope>NUCLEOTIDE SEQUENCE [LARGE SCALE GENOMIC DNA]</scope>
    <source>
        <strain evidence="1 2">CBS 146.42</strain>
    </source>
</reference>
<gene>
    <name evidence="1" type="ORF">D9756_006707</name>
</gene>
<sequence>MEMTFVVHSPTGIDVLHGEASTSEAEFDTQERNYAPSCILATRKQYVYGIINWANPSNGNQTWKLLNSVCLLPELFRCAVFSQEDPHFLSVFASTDISYLCYSARLPISRETDKEIKLLTSWRLSEYPSNAQSSILIFLMTPPLTTSKNSSMPK</sequence>
<evidence type="ECO:0000313" key="1">
    <source>
        <dbReference type="EMBL" id="KAF5356772.1"/>
    </source>
</evidence>
<keyword evidence="2" id="KW-1185">Reference proteome</keyword>